<dbReference type="STRING" id="1214573.A0A0G2F6M4"/>
<evidence type="ECO:0000256" key="3">
    <source>
        <dbReference type="ARBA" id="ARBA00010617"/>
    </source>
</evidence>
<dbReference type="Proteomes" id="UP000034680">
    <property type="component" value="Unassembled WGS sequence"/>
</dbReference>
<evidence type="ECO:0000256" key="8">
    <source>
        <dbReference type="ARBA" id="ARBA00023002"/>
    </source>
</evidence>
<dbReference type="GO" id="GO:0004497">
    <property type="term" value="F:monooxygenase activity"/>
    <property type="evidence" value="ECO:0007669"/>
    <property type="project" value="UniProtKB-KW"/>
</dbReference>
<protein>
    <submittedName>
        <fullName evidence="12">Putative cytochrome p450</fullName>
    </submittedName>
</protein>
<dbReference type="InterPro" id="IPR001128">
    <property type="entry name" value="Cyt_P450"/>
</dbReference>
<comment type="caution">
    <text evidence="12">The sequence shown here is derived from an EMBL/GenBank/DDBJ whole genome shotgun (WGS) entry which is preliminary data.</text>
</comment>
<comment type="similarity">
    <text evidence="3">Belongs to the cytochrome P450 family.</text>
</comment>
<dbReference type="Gene3D" id="1.10.630.10">
    <property type="entry name" value="Cytochrome P450"/>
    <property type="match status" value="1"/>
</dbReference>
<keyword evidence="4" id="KW-0349">Heme</keyword>
<sequence length="278" mass="31849">MLLEGQARMFEGPDLAQVKIFPLIKHLVSKLNCYVFFGPDLWKIDEFVDAALEYPQTTVTAAELVRNLPSFLCPLVAGVVTRWGRAEKTLIRYLSPVVEERLSTRDKWEDAGDNDSQNKPSDVVQWMVDVTTFAIEDLCLHKEYVEPLREEIRQVFGGESGAVRDVDRLPLLDSFIRESIRMTNTDPVVMRRKAIEPHVFQDGSRLAKGDWVCVPQQAMMKDSSRYHHAHSFDGFRFARANERLRQGQRSPDTPDTVETKLSDATYEWSAWGMDPAAW</sequence>
<proteinExistence type="inferred from homology"/>
<reference evidence="12 13" key="2">
    <citation type="submission" date="2015-05" db="EMBL/GenBank/DDBJ databases">
        <authorList>
            <person name="Morales-Cruz A."/>
            <person name="Amrine K.C."/>
            <person name="Cantu D."/>
        </authorList>
    </citation>
    <scope>NUCLEOTIDE SEQUENCE [LARGE SCALE GENOMIC DNA]</scope>
    <source>
        <strain evidence="12">DA912</strain>
    </source>
</reference>
<accession>A0A0G2F6M4</accession>
<dbReference type="InterPro" id="IPR036396">
    <property type="entry name" value="Cyt_P450_sf"/>
</dbReference>
<comment type="cofactor">
    <cofactor evidence="1">
        <name>heme</name>
        <dbReference type="ChEBI" id="CHEBI:30413"/>
    </cofactor>
</comment>
<evidence type="ECO:0000256" key="5">
    <source>
        <dbReference type="ARBA" id="ARBA00022692"/>
    </source>
</evidence>
<dbReference type="Pfam" id="PF00067">
    <property type="entry name" value="p450"/>
    <property type="match status" value="1"/>
</dbReference>
<dbReference type="EMBL" id="LCUC01000496">
    <property type="protein sequence ID" value="KKY30342.1"/>
    <property type="molecule type" value="Genomic_DNA"/>
</dbReference>
<keyword evidence="10" id="KW-0503">Monooxygenase</keyword>
<dbReference type="GO" id="GO:0020037">
    <property type="term" value="F:heme binding"/>
    <property type="evidence" value="ECO:0007669"/>
    <property type="project" value="InterPro"/>
</dbReference>
<dbReference type="PANTHER" id="PTHR46206:SF5">
    <property type="entry name" value="P450, PUTATIVE (EUROFUNG)-RELATED"/>
    <property type="match status" value="1"/>
</dbReference>
<dbReference type="GO" id="GO:0016020">
    <property type="term" value="C:membrane"/>
    <property type="evidence" value="ECO:0007669"/>
    <property type="project" value="UniProtKB-SubCell"/>
</dbReference>
<dbReference type="GO" id="GO:0005506">
    <property type="term" value="F:iron ion binding"/>
    <property type="evidence" value="ECO:0007669"/>
    <property type="project" value="InterPro"/>
</dbReference>
<evidence type="ECO:0000313" key="13">
    <source>
        <dbReference type="Proteomes" id="UP000034680"/>
    </source>
</evidence>
<evidence type="ECO:0000256" key="7">
    <source>
        <dbReference type="ARBA" id="ARBA00022989"/>
    </source>
</evidence>
<organism evidence="12 13">
    <name type="scientific">Diaporthe ampelina</name>
    <dbReference type="NCBI Taxonomy" id="1214573"/>
    <lineage>
        <taxon>Eukaryota</taxon>
        <taxon>Fungi</taxon>
        <taxon>Dikarya</taxon>
        <taxon>Ascomycota</taxon>
        <taxon>Pezizomycotina</taxon>
        <taxon>Sordariomycetes</taxon>
        <taxon>Sordariomycetidae</taxon>
        <taxon>Diaporthales</taxon>
        <taxon>Diaporthaceae</taxon>
        <taxon>Diaporthe</taxon>
    </lineage>
</organism>
<keyword evidence="9" id="KW-0408">Iron</keyword>
<dbReference type="SUPFAM" id="SSF48264">
    <property type="entry name" value="Cytochrome P450"/>
    <property type="match status" value="1"/>
</dbReference>
<reference evidence="12 13" key="1">
    <citation type="submission" date="2015-05" db="EMBL/GenBank/DDBJ databases">
        <title>Distinctive expansion of gene families associated with plant cell wall degradation and secondary metabolism in the genomes of grapevine trunk pathogens.</title>
        <authorList>
            <person name="Lawrence D.P."/>
            <person name="Travadon R."/>
            <person name="Rolshausen P.E."/>
            <person name="Baumgartner K."/>
        </authorList>
    </citation>
    <scope>NUCLEOTIDE SEQUENCE [LARGE SCALE GENOMIC DNA]</scope>
    <source>
        <strain evidence="12">DA912</strain>
    </source>
</reference>
<evidence type="ECO:0000256" key="9">
    <source>
        <dbReference type="ARBA" id="ARBA00023004"/>
    </source>
</evidence>
<comment type="subcellular location">
    <subcellularLocation>
        <location evidence="2">Membrane</location>
    </subcellularLocation>
</comment>
<evidence type="ECO:0000256" key="11">
    <source>
        <dbReference type="ARBA" id="ARBA00023136"/>
    </source>
</evidence>
<name>A0A0G2F6M4_9PEZI</name>
<keyword evidence="5" id="KW-0812">Transmembrane</keyword>
<dbReference type="OrthoDB" id="1844152at2759"/>
<keyword evidence="6" id="KW-0479">Metal-binding</keyword>
<dbReference type="GO" id="GO:0016705">
    <property type="term" value="F:oxidoreductase activity, acting on paired donors, with incorporation or reduction of molecular oxygen"/>
    <property type="evidence" value="ECO:0007669"/>
    <property type="project" value="InterPro"/>
</dbReference>
<evidence type="ECO:0000256" key="2">
    <source>
        <dbReference type="ARBA" id="ARBA00004370"/>
    </source>
</evidence>
<evidence type="ECO:0000313" key="12">
    <source>
        <dbReference type="EMBL" id="KKY30342.1"/>
    </source>
</evidence>
<keyword evidence="11" id="KW-0472">Membrane</keyword>
<keyword evidence="13" id="KW-1185">Reference proteome</keyword>
<dbReference type="AlphaFoldDB" id="A0A0G2F6M4"/>
<evidence type="ECO:0000256" key="10">
    <source>
        <dbReference type="ARBA" id="ARBA00023033"/>
    </source>
</evidence>
<evidence type="ECO:0000256" key="4">
    <source>
        <dbReference type="ARBA" id="ARBA00022617"/>
    </source>
</evidence>
<evidence type="ECO:0000256" key="6">
    <source>
        <dbReference type="ARBA" id="ARBA00022723"/>
    </source>
</evidence>
<evidence type="ECO:0000256" key="1">
    <source>
        <dbReference type="ARBA" id="ARBA00001971"/>
    </source>
</evidence>
<keyword evidence="7" id="KW-1133">Transmembrane helix</keyword>
<keyword evidence="8" id="KW-0560">Oxidoreductase</keyword>
<dbReference type="PANTHER" id="PTHR46206">
    <property type="entry name" value="CYTOCHROME P450"/>
    <property type="match status" value="1"/>
</dbReference>
<gene>
    <name evidence="12" type="ORF">UCDDA912_g09728</name>
</gene>